<reference evidence="2 3" key="1">
    <citation type="submission" date="2015-04" db="EMBL/GenBank/DDBJ databases">
        <title>Whole genome shotgun sequence of Flavihumibacter petaseus NBRC 106054.</title>
        <authorList>
            <person name="Miyazawa S."/>
            <person name="Hosoyama A."/>
            <person name="Hashimoto M."/>
            <person name="Noguchi M."/>
            <person name="Tsuchikane K."/>
            <person name="Ohji S."/>
            <person name="Yamazoe A."/>
            <person name="Ichikawa N."/>
            <person name="Kimura A."/>
            <person name="Fujita N."/>
        </authorList>
    </citation>
    <scope>NUCLEOTIDE SEQUENCE [LARGE SCALE GENOMIC DNA]</scope>
    <source>
        <strain evidence="2 3">NBRC 106054</strain>
    </source>
</reference>
<comment type="caution">
    <text evidence="2">The sequence shown here is derived from an EMBL/GenBank/DDBJ whole genome shotgun (WGS) entry which is preliminary data.</text>
</comment>
<dbReference type="NCBIfam" id="TIGR04183">
    <property type="entry name" value="Por_Secre_tail"/>
    <property type="match status" value="1"/>
</dbReference>
<feature type="domain" description="Secretion system C-terminal sorting" evidence="1">
    <location>
        <begin position="590"/>
        <end position="665"/>
    </location>
</feature>
<name>A0A0E9N0R8_9BACT</name>
<accession>A0A0E9N0R8</accession>
<dbReference type="InterPro" id="IPR026444">
    <property type="entry name" value="Secre_tail"/>
</dbReference>
<proteinExistence type="predicted"/>
<evidence type="ECO:0000313" key="2">
    <source>
        <dbReference type="EMBL" id="GAO43607.1"/>
    </source>
</evidence>
<dbReference type="EMBL" id="BBWV01000002">
    <property type="protein sequence ID" value="GAO43607.1"/>
    <property type="molecule type" value="Genomic_DNA"/>
</dbReference>
<evidence type="ECO:0000259" key="1">
    <source>
        <dbReference type="Pfam" id="PF18962"/>
    </source>
</evidence>
<dbReference type="Pfam" id="PF18962">
    <property type="entry name" value="Por_Secre_tail"/>
    <property type="match status" value="1"/>
</dbReference>
<dbReference type="STRING" id="1220578.FPE01S_02_07130"/>
<protein>
    <recommendedName>
        <fullName evidence="1">Secretion system C-terminal sorting domain-containing protein</fullName>
    </recommendedName>
</protein>
<gene>
    <name evidence="2" type="ORF">FPE01S_02_07130</name>
</gene>
<keyword evidence="3" id="KW-1185">Reference proteome</keyword>
<dbReference type="AlphaFoldDB" id="A0A0E9N0R8"/>
<organism evidence="2 3">
    <name type="scientific">Flavihumibacter petaseus NBRC 106054</name>
    <dbReference type="NCBI Taxonomy" id="1220578"/>
    <lineage>
        <taxon>Bacteria</taxon>
        <taxon>Pseudomonadati</taxon>
        <taxon>Bacteroidota</taxon>
        <taxon>Chitinophagia</taxon>
        <taxon>Chitinophagales</taxon>
        <taxon>Chitinophagaceae</taxon>
        <taxon>Flavihumibacter</taxon>
    </lineage>
</organism>
<evidence type="ECO:0000313" key="3">
    <source>
        <dbReference type="Proteomes" id="UP000033121"/>
    </source>
</evidence>
<dbReference type="Proteomes" id="UP000033121">
    <property type="component" value="Unassembled WGS sequence"/>
</dbReference>
<dbReference type="InterPro" id="IPR035986">
    <property type="entry name" value="PKD_dom_sf"/>
</dbReference>
<sequence>MKSNSIYLNFLSMKNLYILASILLLSLTASQGQITAAINRANFGVDGEVRTNFLGAAPQFAASSHDWFANTLTGLDGKPSRFMIDTTGAGFITSQYVTNANFRKLPFFRTMNYSPFSVLDNRLLIDAVYIRDYHGMDSTAFAISNKNGNSPSDWNTAVETNIPDKNDILDMYVHVRRAGPQAILSDSLWFIGGIALDATNGNRYFDFEMYQTDIFYNRQTRKFTGTGPDAGHTTWKFSPTTGAVTTPGDVIFTAEYSGGGLQNLEARIWVDRAALSINSPNFDWTGSFDGDKSTSQFGYAGVKPKVSAIFYSGLQNASATWAGPFQLVRANNNVQTTFDANQFLEFSVNMTRLGLDPISLLGGNACSMPFRRILVKTRSSSSFTAELKDFVGPFDFFNFKAVDLGTDLPTLCGPMTSTISVTNPMPTSTYTWETPDGHIVGTTSGPQIAVDTPGTYIVKQRLLDGCGEYAADTMLIIKTPGCVLLPANRLSLTGRLEGTEANLNLAVSSNENVLSLELEKSTDGNVYTAVKTQRARLQDGLMNYTFEDGTAMENGNVYYRVKVTRQDGSIVYSEVVRFRLGKASTLKAFLYPNPVVSNPQISIQSDKKQFASVKIFSSTGALVKQQQVNLIAGESRMTLTGVEQLSKGVYMIAISTETEATVLKMVKAPAKK</sequence>
<dbReference type="SUPFAM" id="SSF49299">
    <property type="entry name" value="PKD domain"/>
    <property type="match status" value="1"/>
</dbReference>